<organism evidence="1 2">
    <name type="scientific">Candidatus Entotheonella gemina</name>
    <dbReference type="NCBI Taxonomy" id="1429439"/>
    <lineage>
        <taxon>Bacteria</taxon>
        <taxon>Pseudomonadati</taxon>
        <taxon>Nitrospinota/Tectimicrobiota group</taxon>
        <taxon>Candidatus Tectimicrobiota</taxon>
        <taxon>Candidatus Entotheonellia</taxon>
        <taxon>Candidatus Entotheonellales</taxon>
        <taxon>Candidatus Entotheonellaceae</taxon>
        <taxon>Candidatus Entotheonella</taxon>
    </lineage>
</organism>
<dbReference type="HOGENOM" id="CLU_146679_1_0_7"/>
<dbReference type="InterPro" id="IPR036388">
    <property type="entry name" value="WH-like_DNA-bd_sf"/>
</dbReference>
<dbReference type="InterPro" id="IPR007367">
    <property type="entry name" value="DUF433"/>
</dbReference>
<dbReference type="InterPro" id="IPR009057">
    <property type="entry name" value="Homeodomain-like_sf"/>
</dbReference>
<sequence>MNETYVENRDGDYWIADTRVSLDSVVYAYWEGHSPETIAQSFSALSLEQVYGAIAYYLRHRKAVDTSIKKAEDTGEALRQDLRRQDPVFYDRLAQAKMQEQAAKT</sequence>
<proteinExistence type="predicted"/>
<dbReference type="EMBL" id="AZHX01000209">
    <property type="protein sequence ID" value="ETX08486.1"/>
    <property type="molecule type" value="Genomic_DNA"/>
</dbReference>
<dbReference type="AlphaFoldDB" id="W4MEY7"/>
<accession>W4MEY7</accession>
<reference evidence="1 2" key="1">
    <citation type="journal article" date="2014" name="Nature">
        <title>An environmental bacterial taxon with a large and distinct metabolic repertoire.</title>
        <authorList>
            <person name="Wilson M.C."/>
            <person name="Mori T."/>
            <person name="Ruckert C."/>
            <person name="Uria A.R."/>
            <person name="Helf M.J."/>
            <person name="Takada K."/>
            <person name="Gernert C."/>
            <person name="Steffens U.A."/>
            <person name="Heycke N."/>
            <person name="Schmitt S."/>
            <person name="Rinke C."/>
            <person name="Helfrich E.J."/>
            <person name="Brachmann A.O."/>
            <person name="Gurgui C."/>
            <person name="Wakimoto T."/>
            <person name="Kracht M."/>
            <person name="Crusemann M."/>
            <person name="Hentschel U."/>
            <person name="Abe I."/>
            <person name="Matsunaga S."/>
            <person name="Kalinowski J."/>
            <person name="Takeyama H."/>
            <person name="Piel J."/>
        </authorList>
    </citation>
    <scope>NUCLEOTIDE SEQUENCE [LARGE SCALE GENOMIC DNA]</scope>
    <source>
        <strain evidence="2">TSY2</strain>
    </source>
</reference>
<gene>
    <name evidence="1" type="ORF">ETSY2_05150</name>
</gene>
<name>W4MEY7_9BACT</name>
<protein>
    <recommendedName>
        <fullName evidence="3">DUF433 domain-containing protein</fullName>
    </recommendedName>
</protein>
<evidence type="ECO:0008006" key="3">
    <source>
        <dbReference type="Google" id="ProtNLM"/>
    </source>
</evidence>
<dbReference type="Proteomes" id="UP000019140">
    <property type="component" value="Unassembled WGS sequence"/>
</dbReference>
<evidence type="ECO:0000313" key="2">
    <source>
        <dbReference type="Proteomes" id="UP000019140"/>
    </source>
</evidence>
<evidence type="ECO:0000313" key="1">
    <source>
        <dbReference type="EMBL" id="ETX08486.1"/>
    </source>
</evidence>
<dbReference type="SUPFAM" id="SSF46689">
    <property type="entry name" value="Homeodomain-like"/>
    <property type="match status" value="1"/>
</dbReference>
<dbReference type="Pfam" id="PF04255">
    <property type="entry name" value="DUF433"/>
    <property type="match status" value="1"/>
</dbReference>
<dbReference type="Gene3D" id="1.10.10.10">
    <property type="entry name" value="Winged helix-like DNA-binding domain superfamily/Winged helix DNA-binding domain"/>
    <property type="match status" value="1"/>
</dbReference>
<keyword evidence="2" id="KW-1185">Reference proteome</keyword>
<comment type="caution">
    <text evidence="1">The sequence shown here is derived from an EMBL/GenBank/DDBJ whole genome shotgun (WGS) entry which is preliminary data.</text>
</comment>